<comment type="caution">
    <text evidence="1">The sequence shown here is derived from an EMBL/GenBank/DDBJ whole genome shotgun (WGS) entry which is preliminary data.</text>
</comment>
<dbReference type="Proteomes" id="UP000003327">
    <property type="component" value="Unassembled WGS sequence"/>
</dbReference>
<evidence type="ECO:0000313" key="2">
    <source>
        <dbReference type="Proteomes" id="UP000003327"/>
    </source>
</evidence>
<protein>
    <submittedName>
        <fullName evidence="1">Uncharacterized protein</fullName>
    </submittedName>
</protein>
<accession>C9MP98</accession>
<gene>
    <name evidence="1" type="ORF">HMPREF0973_01436</name>
</gene>
<dbReference type="EMBL" id="ACVA01000031">
    <property type="protein sequence ID" value="EEX18901.1"/>
    <property type="molecule type" value="Genomic_DNA"/>
</dbReference>
<evidence type="ECO:0000313" key="1">
    <source>
        <dbReference type="EMBL" id="EEX18901.1"/>
    </source>
</evidence>
<sequence length="53" mass="5984">MKERKGVKTSVKRLDVFQSTIPRIGIVALYILNLPSRTFVLTPFHSLILGTLD</sequence>
<proteinExistence type="predicted"/>
<organism evidence="1 2">
    <name type="scientific">Prevotella veroralis F0319</name>
    <dbReference type="NCBI Taxonomy" id="649761"/>
    <lineage>
        <taxon>Bacteria</taxon>
        <taxon>Pseudomonadati</taxon>
        <taxon>Bacteroidota</taxon>
        <taxon>Bacteroidia</taxon>
        <taxon>Bacteroidales</taxon>
        <taxon>Prevotellaceae</taxon>
        <taxon>Prevotella</taxon>
    </lineage>
</organism>
<dbReference type="AlphaFoldDB" id="C9MP98"/>
<keyword evidence="2" id="KW-1185">Reference proteome</keyword>
<name>C9MP98_9BACT</name>
<dbReference type="HOGENOM" id="CLU_3064881_0_0_10"/>
<reference evidence="1 2" key="1">
    <citation type="submission" date="2009-09" db="EMBL/GenBank/DDBJ databases">
        <authorList>
            <person name="Weinstock G."/>
            <person name="Sodergren E."/>
            <person name="Clifton S."/>
            <person name="Fulton L."/>
            <person name="Fulton B."/>
            <person name="Courtney L."/>
            <person name="Fronick C."/>
            <person name="Harrison M."/>
            <person name="Strong C."/>
            <person name="Farmer C."/>
            <person name="Delahaunty K."/>
            <person name="Markovic C."/>
            <person name="Hall O."/>
            <person name="Minx P."/>
            <person name="Tomlinson C."/>
            <person name="Mitreva M."/>
            <person name="Nelson J."/>
            <person name="Hou S."/>
            <person name="Wollam A."/>
            <person name="Pepin K.H."/>
            <person name="Johnson M."/>
            <person name="Bhonagiri V."/>
            <person name="Nash W.E."/>
            <person name="Warren W."/>
            <person name="Chinwalla A."/>
            <person name="Mardis E.R."/>
            <person name="Wilson R.K."/>
        </authorList>
    </citation>
    <scope>NUCLEOTIDE SEQUENCE [LARGE SCALE GENOMIC DNA]</scope>
    <source>
        <strain evidence="1 2">F0319</strain>
    </source>
</reference>
<dbReference type="STRING" id="649761.HMPREF0973_01436"/>